<dbReference type="AlphaFoldDB" id="A0AAD6F4E2"/>
<keyword evidence="2" id="KW-1185">Reference proteome</keyword>
<proteinExistence type="predicted"/>
<protein>
    <submittedName>
        <fullName evidence="1">Uncharacterized protein</fullName>
    </submittedName>
</protein>
<evidence type="ECO:0000313" key="1">
    <source>
        <dbReference type="EMBL" id="KAJ4920235.1"/>
    </source>
</evidence>
<name>A0AAD6F4E2_9TELE</name>
<dbReference type="Proteomes" id="UP001219934">
    <property type="component" value="Unassembled WGS sequence"/>
</dbReference>
<sequence length="249" mass="28244">MNSPYTAVQYYPEFPFHRRCSVFKWKLNSLRLGLTEKHSEKPDTQEQINNTRTGIQHSKITLQPFKLYTYQKLQQSYHIRAGGNSSRLRLQRAPLQREQWQAEPWSRLRDSSSRLSWRDFSSMSQSPSAQPSDYFSQDVFNQLFDMLDQSAAHSVQPIFRERAADGSAGNTIQISMDCITMHQPEETLAELSNVTLLFPPGGLCSLELVINGPTFPSSTTVRRGALIGMPKTLGSIRAMAVCQSPSPDR</sequence>
<organism evidence="1 2">
    <name type="scientific">Pogonophryne albipinna</name>
    <dbReference type="NCBI Taxonomy" id="1090488"/>
    <lineage>
        <taxon>Eukaryota</taxon>
        <taxon>Metazoa</taxon>
        <taxon>Chordata</taxon>
        <taxon>Craniata</taxon>
        <taxon>Vertebrata</taxon>
        <taxon>Euteleostomi</taxon>
        <taxon>Actinopterygii</taxon>
        <taxon>Neopterygii</taxon>
        <taxon>Teleostei</taxon>
        <taxon>Neoteleostei</taxon>
        <taxon>Acanthomorphata</taxon>
        <taxon>Eupercaria</taxon>
        <taxon>Perciformes</taxon>
        <taxon>Notothenioidei</taxon>
        <taxon>Pogonophryne</taxon>
    </lineage>
</organism>
<reference evidence="1" key="1">
    <citation type="submission" date="2022-11" db="EMBL/GenBank/DDBJ databases">
        <title>Chromosome-level genome of Pogonophryne albipinna.</title>
        <authorList>
            <person name="Jo E."/>
        </authorList>
    </citation>
    <scope>NUCLEOTIDE SEQUENCE</scope>
    <source>
        <strain evidence="1">SGF0006</strain>
        <tissue evidence="1">Muscle</tissue>
    </source>
</reference>
<comment type="caution">
    <text evidence="1">The sequence shown here is derived from an EMBL/GenBank/DDBJ whole genome shotgun (WGS) entry which is preliminary data.</text>
</comment>
<dbReference type="EMBL" id="JAPTMU010000213">
    <property type="protein sequence ID" value="KAJ4920235.1"/>
    <property type="molecule type" value="Genomic_DNA"/>
</dbReference>
<evidence type="ECO:0000313" key="2">
    <source>
        <dbReference type="Proteomes" id="UP001219934"/>
    </source>
</evidence>
<accession>A0AAD6F4E2</accession>
<gene>
    <name evidence="1" type="ORF">JOQ06_021385</name>
</gene>